<reference evidence="3 4" key="1">
    <citation type="journal article" date="2011" name="J. Bacteriol.">
        <title>Genome sequence of Helicobacter bizzozeronii strain CIII-1, an isolate from human gastric mucosa.</title>
        <authorList>
            <person name="Schott T."/>
            <person name="Rossi M."/>
            <person name="Hanninen M.L."/>
        </authorList>
    </citation>
    <scope>NUCLEOTIDE SEQUENCE [LARGE SCALE GENOMIC DNA]</scope>
    <source>
        <strain evidence="3 4">CIII-1</strain>
    </source>
</reference>
<dbReference type="RefSeq" id="WP_013889583.1">
    <property type="nucleotide sequence ID" value="NC_015674.1"/>
</dbReference>
<evidence type="ECO:0000256" key="2">
    <source>
        <dbReference type="SAM" id="SignalP"/>
    </source>
</evidence>
<protein>
    <submittedName>
        <fullName evidence="3">Putative mechanosensitive ion channel</fullName>
    </submittedName>
</protein>
<dbReference type="HOGENOM" id="CLU_634247_0_0_7"/>
<evidence type="ECO:0000313" key="4">
    <source>
        <dbReference type="Proteomes" id="UP000008387"/>
    </source>
</evidence>
<dbReference type="Proteomes" id="UP000008387">
    <property type="component" value="Chromosome"/>
</dbReference>
<dbReference type="STRING" id="1002804.HBZC1_00750"/>
<keyword evidence="1" id="KW-1133">Transmembrane helix</keyword>
<dbReference type="GeneID" id="64362573"/>
<keyword evidence="2" id="KW-0732">Signal</keyword>
<dbReference type="KEGG" id="hbi:HBZC1_00750"/>
<feature type="transmembrane region" description="Helical" evidence="1">
    <location>
        <begin position="136"/>
        <end position="165"/>
    </location>
</feature>
<feature type="transmembrane region" description="Helical" evidence="1">
    <location>
        <begin position="210"/>
        <end position="228"/>
    </location>
</feature>
<keyword evidence="4" id="KW-1185">Reference proteome</keyword>
<dbReference type="AlphaFoldDB" id="F8KQQ7"/>
<sequence>MDIIRLLVLALAFLCTLLSANSIQQDLQNKPNIIQKQLQNNDNIWLKELGQHEFQIHQKDTSQIIVLNHTSQTPQQQEKVLKSDRDNPFENLVQRPPISELACFLLLLKNTKAHEEELKKACQNTLLQFNSRIQKFFPWIFIITIFLYIGVLLPLMVTLPIHLFVACIAKEYGWNHPYKIRKGFDIFLNMLFISILIILILLFYNSVSALHRWLASIGIGLVWIKVLVQLSSWLTMRFFLGFDRTIDIGDRLQIFNKDGSTSTGYIVDIRTFYFVLYEDITLDTYLKNEGRAGRFFTVPTYRIFTSSIAIYDRRRGKIIWDSLDFVLTIESNYKKAIKITRRIARLYSIPYRETAEQQYQESRTYAMQHMDPTPKIFVKSEKEGVHLCISYITDITDPDETLELRSKIFIAIVKLFSKTSDISIVKTSEKES</sequence>
<evidence type="ECO:0000256" key="1">
    <source>
        <dbReference type="SAM" id="Phobius"/>
    </source>
</evidence>
<dbReference type="eggNOG" id="COG0668">
    <property type="taxonomic scope" value="Bacteria"/>
</dbReference>
<name>F8KQQ7_HELBC</name>
<keyword evidence="1" id="KW-0472">Membrane</keyword>
<gene>
    <name evidence="3" type="ordered locus">HBZC1_00750</name>
</gene>
<keyword evidence="1" id="KW-0812">Transmembrane</keyword>
<feature type="signal peptide" evidence="2">
    <location>
        <begin position="1"/>
        <end position="20"/>
    </location>
</feature>
<proteinExistence type="predicted"/>
<feature type="chain" id="PRO_5003373801" evidence="2">
    <location>
        <begin position="21"/>
        <end position="432"/>
    </location>
</feature>
<accession>F8KQQ7</accession>
<organism evidence="3 4">
    <name type="scientific">Helicobacter bizzozeronii (strain CIII-1)</name>
    <dbReference type="NCBI Taxonomy" id="1002804"/>
    <lineage>
        <taxon>Bacteria</taxon>
        <taxon>Pseudomonadati</taxon>
        <taxon>Campylobacterota</taxon>
        <taxon>Epsilonproteobacteria</taxon>
        <taxon>Campylobacterales</taxon>
        <taxon>Helicobacteraceae</taxon>
        <taxon>Helicobacter</taxon>
    </lineage>
</organism>
<feature type="transmembrane region" description="Helical" evidence="1">
    <location>
        <begin position="186"/>
        <end position="204"/>
    </location>
</feature>
<dbReference type="EMBL" id="FR871757">
    <property type="protein sequence ID" value="CCB79061.1"/>
    <property type="molecule type" value="Genomic_DNA"/>
</dbReference>
<evidence type="ECO:0000313" key="3">
    <source>
        <dbReference type="EMBL" id="CCB79061.1"/>
    </source>
</evidence>